<evidence type="ECO:0000259" key="2">
    <source>
        <dbReference type="Pfam" id="PF01471"/>
    </source>
</evidence>
<protein>
    <submittedName>
        <fullName evidence="4">Lytic murein transglycosylase</fullName>
    </submittedName>
</protein>
<organism evidence="4 5">
    <name type="scientific">Qingshengfaniella alkalisoli</name>
    <dbReference type="NCBI Taxonomy" id="2599296"/>
    <lineage>
        <taxon>Bacteria</taxon>
        <taxon>Pseudomonadati</taxon>
        <taxon>Pseudomonadota</taxon>
        <taxon>Alphaproteobacteria</taxon>
        <taxon>Rhodobacterales</taxon>
        <taxon>Paracoccaceae</taxon>
        <taxon>Qingshengfaniella</taxon>
    </lineage>
</organism>
<feature type="domain" description="Transglycosylase SLT" evidence="3">
    <location>
        <begin position="48"/>
        <end position="338"/>
    </location>
</feature>
<keyword evidence="4" id="KW-0614">Plasmid</keyword>
<keyword evidence="1" id="KW-0732">Signal</keyword>
<dbReference type="Proteomes" id="UP000318483">
    <property type="component" value="Plasmid unnamed2"/>
</dbReference>
<dbReference type="InterPro" id="IPR002477">
    <property type="entry name" value="Peptidoglycan-bd-like"/>
</dbReference>
<dbReference type="OrthoDB" id="9808544at2"/>
<dbReference type="Pfam" id="PF13406">
    <property type="entry name" value="SLT_2"/>
    <property type="match status" value="1"/>
</dbReference>
<evidence type="ECO:0000259" key="3">
    <source>
        <dbReference type="Pfam" id="PF13406"/>
    </source>
</evidence>
<dbReference type="CDD" id="cd13399">
    <property type="entry name" value="Slt35-like"/>
    <property type="match status" value="1"/>
</dbReference>
<dbReference type="InterPro" id="IPR043426">
    <property type="entry name" value="MltB-like"/>
</dbReference>
<dbReference type="KEGG" id="lit:FPZ52_14370"/>
<dbReference type="PANTHER" id="PTHR30163">
    <property type="entry name" value="MEMBRANE-BOUND LYTIC MUREIN TRANSGLYCOSYLASE B"/>
    <property type="match status" value="1"/>
</dbReference>
<feature type="signal peptide" evidence="1">
    <location>
        <begin position="1"/>
        <end position="24"/>
    </location>
</feature>
<dbReference type="InterPro" id="IPR023346">
    <property type="entry name" value="Lysozyme-like_dom_sf"/>
</dbReference>
<feature type="domain" description="Peptidoglycan binding-like" evidence="2">
    <location>
        <begin position="360"/>
        <end position="414"/>
    </location>
</feature>
<dbReference type="InterPro" id="IPR036365">
    <property type="entry name" value="PGBD-like_sf"/>
</dbReference>
<gene>
    <name evidence="4" type="ORF">FPZ52_14370</name>
</gene>
<feature type="chain" id="PRO_5022978535" evidence="1">
    <location>
        <begin position="25"/>
        <end position="416"/>
    </location>
</feature>
<evidence type="ECO:0000313" key="5">
    <source>
        <dbReference type="Proteomes" id="UP000318483"/>
    </source>
</evidence>
<dbReference type="SUPFAM" id="SSF47090">
    <property type="entry name" value="PGBD-like"/>
    <property type="match status" value="1"/>
</dbReference>
<dbReference type="Gene3D" id="1.10.8.350">
    <property type="entry name" value="Bacterial muramidase"/>
    <property type="match status" value="1"/>
</dbReference>
<name>A0A5B8IYT9_9RHOB</name>
<dbReference type="InterPro" id="IPR011970">
    <property type="entry name" value="MltB_2"/>
</dbReference>
<dbReference type="InterPro" id="IPR031304">
    <property type="entry name" value="SLT_2"/>
</dbReference>
<keyword evidence="5" id="KW-1185">Reference proteome</keyword>
<dbReference type="AlphaFoldDB" id="A0A5B8IYT9"/>
<dbReference type="GO" id="GO:0009253">
    <property type="term" value="P:peptidoglycan catabolic process"/>
    <property type="evidence" value="ECO:0007669"/>
    <property type="project" value="TreeGrafter"/>
</dbReference>
<dbReference type="FunFam" id="1.10.8.350:FF:000001">
    <property type="entry name" value="Lytic murein transglycosylase B"/>
    <property type="match status" value="1"/>
</dbReference>
<sequence length="416" mass="44611">MQFTRRTITLALAAAGLQACSSGASHLSPSSDTPLDASMRPQANSGYDAWVASFRSRALSSGISTSTVDTAFRGSGYLPGVIERDRNQTEFTRTLEDYLAIAASDKKVSNGRQKLRQYSGVLSRIESRYGVEPQVVVAVWGMESSYGERRGNIPVVSALSTLAYDGRRGSFFESQLIAALRILQNGDTTVANMTGSWAGAMGHTQFIPTSYLAYAVDFTGDGRRDIWSNDPTDSLASTAAYLSRSGWRHGQPWGMEVRLPAGFNMGLTGRGTKRSPSSWASMGVRDVNGRPVPDHGQASIIIPQGTNGPAFMTFDNFTVITRYNNAEKYVIGVGHLSDRITGGPPIQASFPPDQYGLTIEDRKSLQSRLTANGFDTGGADGVVGPDTRAAISGYQQRNGLPVTGEPSRALLTRLGG</sequence>
<dbReference type="NCBIfam" id="TIGR02283">
    <property type="entry name" value="MltB_2"/>
    <property type="match status" value="1"/>
</dbReference>
<evidence type="ECO:0000313" key="4">
    <source>
        <dbReference type="EMBL" id="QDY70884.1"/>
    </source>
</evidence>
<dbReference type="SUPFAM" id="SSF53955">
    <property type="entry name" value="Lysozyme-like"/>
    <property type="match status" value="1"/>
</dbReference>
<dbReference type="Gene3D" id="1.10.101.10">
    <property type="entry name" value="PGBD-like superfamily/PGBD"/>
    <property type="match status" value="1"/>
</dbReference>
<accession>A0A5B8IYT9</accession>
<dbReference type="PROSITE" id="PS51257">
    <property type="entry name" value="PROKAR_LIPOPROTEIN"/>
    <property type="match status" value="1"/>
</dbReference>
<dbReference type="PANTHER" id="PTHR30163:SF8">
    <property type="entry name" value="LYTIC MUREIN TRANSGLYCOSYLASE"/>
    <property type="match status" value="1"/>
</dbReference>
<proteinExistence type="predicted"/>
<geneLocation type="plasmid" evidence="4 5">
    <name>unnamed2</name>
</geneLocation>
<dbReference type="Gene3D" id="1.10.530.10">
    <property type="match status" value="1"/>
</dbReference>
<evidence type="ECO:0000256" key="1">
    <source>
        <dbReference type="SAM" id="SignalP"/>
    </source>
</evidence>
<dbReference type="RefSeq" id="WP_146366300.1">
    <property type="nucleotide sequence ID" value="NZ_CP042263.1"/>
</dbReference>
<dbReference type="InterPro" id="IPR036366">
    <property type="entry name" value="PGBDSf"/>
</dbReference>
<dbReference type="EMBL" id="CP042263">
    <property type="protein sequence ID" value="QDY70884.1"/>
    <property type="molecule type" value="Genomic_DNA"/>
</dbReference>
<dbReference type="GO" id="GO:0008933">
    <property type="term" value="F:peptidoglycan lytic transglycosylase activity"/>
    <property type="evidence" value="ECO:0007669"/>
    <property type="project" value="TreeGrafter"/>
</dbReference>
<reference evidence="4 5" key="1">
    <citation type="submission" date="2019-07" db="EMBL/GenBank/DDBJ databases">
        <title>Litoreibacter alkalisoli sp. nov., isolated from saline-alkaline soil.</title>
        <authorList>
            <person name="Wang S."/>
            <person name="Xu L."/>
            <person name="Xing Y.-T."/>
            <person name="Sun J.-Q."/>
        </authorList>
    </citation>
    <scope>NUCLEOTIDE SEQUENCE [LARGE SCALE GENOMIC DNA]</scope>
    <source>
        <strain evidence="4 5">LN3S51</strain>
        <plasmid evidence="4 5">unnamed2</plasmid>
    </source>
</reference>
<dbReference type="Pfam" id="PF01471">
    <property type="entry name" value="PG_binding_1"/>
    <property type="match status" value="1"/>
</dbReference>